<evidence type="ECO:0000256" key="6">
    <source>
        <dbReference type="ARBA" id="ARBA00022723"/>
    </source>
</evidence>
<dbReference type="GO" id="GO:0020037">
    <property type="term" value="F:heme binding"/>
    <property type="evidence" value="ECO:0007669"/>
    <property type="project" value="TreeGrafter"/>
</dbReference>
<comment type="cofactor">
    <cofactor evidence="1">
        <name>heme b</name>
        <dbReference type="ChEBI" id="CHEBI:60344"/>
    </cofactor>
</comment>
<dbReference type="GO" id="GO:0140575">
    <property type="term" value="F:transmembrane monodehydroascorbate reductase activity"/>
    <property type="evidence" value="ECO:0007669"/>
    <property type="project" value="InterPro"/>
</dbReference>
<keyword evidence="4" id="KW-0349">Heme</keyword>
<evidence type="ECO:0000256" key="2">
    <source>
        <dbReference type="ARBA" id="ARBA00004141"/>
    </source>
</evidence>
<evidence type="ECO:0000256" key="10">
    <source>
        <dbReference type="ARBA" id="ARBA00023136"/>
    </source>
</evidence>
<dbReference type="GO" id="GO:0016020">
    <property type="term" value="C:membrane"/>
    <property type="evidence" value="ECO:0007669"/>
    <property type="project" value="UniProtKB-SubCell"/>
</dbReference>
<dbReference type="PANTHER" id="PTHR15422:SF24">
    <property type="entry name" value="DOMON RELATED DOMAIN-CONTAINING PROTEIN"/>
    <property type="match status" value="1"/>
</dbReference>
<keyword evidence="8 11" id="KW-1133">Transmembrane helix</keyword>
<dbReference type="Proteomes" id="UP001374535">
    <property type="component" value="Chromosome 11"/>
</dbReference>
<name>A0AAQ3MJU4_VIGMU</name>
<keyword evidence="14" id="KW-1185">Reference proteome</keyword>
<keyword evidence="6" id="KW-0479">Metal-binding</keyword>
<dbReference type="CDD" id="cd08760">
    <property type="entry name" value="Cyt_b561_FRRS1_like"/>
    <property type="match status" value="1"/>
</dbReference>
<evidence type="ECO:0000256" key="3">
    <source>
        <dbReference type="ARBA" id="ARBA00022448"/>
    </source>
</evidence>
<evidence type="ECO:0000256" key="7">
    <source>
        <dbReference type="ARBA" id="ARBA00022982"/>
    </source>
</evidence>
<keyword evidence="3" id="KW-0813">Transport</keyword>
<keyword evidence="10 11" id="KW-0472">Membrane</keyword>
<dbReference type="InterPro" id="IPR045150">
    <property type="entry name" value="CYB561D1/2"/>
</dbReference>
<dbReference type="Gene3D" id="1.20.120.1770">
    <property type="match status" value="1"/>
</dbReference>
<keyword evidence="7" id="KW-0249">Electron transport</keyword>
<evidence type="ECO:0000256" key="5">
    <source>
        <dbReference type="ARBA" id="ARBA00022692"/>
    </source>
</evidence>
<dbReference type="SMART" id="SM00665">
    <property type="entry name" value="B561"/>
    <property type="match status" value="1"/>
</dbReference>
<dbReference type="GO" id="GO:0046872">
    <property type="term" value="F:metal ion binding"/>
    <property type="evidence" value="ECO:0007669"/>
    <property type="project" value="UniProtKB-KW"/>
</dbReference>
<evidence type="ECO:0000256" key="11">
    <source>
        <dbReference type="SAM" id="Phobius"/>
    </source>
</evidence>
<reference evidence="13 14" key="1">
    <citation type="journal article" date="2023" name="Life. Sci Alliance">
        <title>Evolutionary insights into 3D genome organization and epigenetic landscape of Vigna mungo.</title>
        <authorList>
            <person name="Junaid A."/>
            <person name="Singh B."/>
            <person name="Bhatia S."/>
        </authorList>
    </citation>
    <scope>NUCLEOTIDE SEQUENCE [LARGE SCALE GENOMIC DNA]</scope>
    <source>
        <strain evidence="13">Urdbean</strain>
    </source>
</reference>
<dbReference type="InterPro" id="IPR006593">
    <property type="entry name" value="Cyt_b561/ferric_Rdtase_TM"/>
</dbReference>
<gene>
    <name evidence="13" type="ORF">V8G54_037193</name>
</gene>
<evidence type="ECO:0000259" key="12">
    <source>
        <dbReference type="SMART" id="SM00665"/>
    </source>
</evidence>
<evidence type="ECO:0000256" key="8">
    <source>
        <dbReference type="ARBA" id="ARBA00022989"/>
    </source>
</evidence>
<keyword evidence="9" id="KW-0408">Iron</keyword>
<dbReference type="EMBL" id="CP144690">
    <property type="protein sequence ID" value="WVY91679.1"/>
    <property type="molecule type" value="Genomic_DNA"/>
</dbReference>
<dbReference type="PANTHER" id="PTHR15422">
    <property type="entry name" value="OS05G0565100 PROTEIN"/>
    <property type="match status" value="1"/>
</dbReference>
<evidence type="ECO:0000256" key="4">
    <source>
        <dbReference type="ARBA" id="ARBA00022617"/>
    </source>
</evidence>
<feature type="transmembrane region" description="Helical" evidence="11">
    <location>
        <begin position="133"/>
        <end position="152"/>
    </location>
</feature>
<evidence type="ECO:0000313" key="14">
    <source>
        <dbReference type="Proteomes" id="UP001374535"/>
    </source>
</evidence>
<evidence type="ECO:0000256" key="1">
    <source>
        <dbReference type="ARBA" id="ARBA00001970"/>
    </source>
</evidence>
<evidence type="ECO:0000256" key="9">
    <source>
        <dbReference type="ARBA" id="ARBA00023004"/>
    </source>
</evidence>
<protein>
    <recommendedName>
        <fullName evidence="12">Cytochrome b561 domain-containing protein</fullName>
    </recommendedName>
</protein>
<sequence>MVFQAENIGRVRHEVDDIILSSFGQNCFAVLAEKKGKSAMNISQTQIHTHRACLRRNTYKFQNDSFSDVKSSSLALEIELQKKEEWEFSSRLVLSSFNASEEHKKARGRHSSRKDHNSKMSPRLQFEITLHGLLLWASMAFLLPVGILVIRLSNREGNRRRLRIIFYVHAVLQESKLAVLLATAGAVMSIKNFNNSFNNSHQRLGVALYGIMWLQGIQKKKSVVLCTLDNGNYSVITGCPECIHRLTSLPRKNI</sequence>
<dbReference type="AlphaFoldDB" id="A0AAQ3MJU4"/>
<keyword evidence="5 11" id="KW-0812">Transmembrane</keyword>
<feature type="domain" description="Cytochrome b561" evidence="12">
    <location>
        <begin position="130"/>
        <end position="246"/>
    </location>
</feature>
<proteinExistence type="predicted"/>
<organism evidence="13 14">
    <name type="scientific">Vigna mungo</name>
    <name type="common">Black gram</name>
    <name type="synonym">Phaseolus mungo</name>
    <dbReference type="NCBI Taxonomy" id="3915"/>
    <lineage>
        <taxon>Eukaryota</taxon>
        <taxon>Viridiplantae</taxon>
        <taxon>Streptophyta</taxon>
        <taxon>Embryophyta</taxon>
        <taxon>Tracheophyta</taxon>
        <taxon>Spermatophyta</taxon>
        <taxon>Magnoliopsida</taxon>
        <taxon>eudicotyledons</taxon>
        <taxon>Gunneridae</taxon>
        <taxon>Pentapetalae</taxon>
        <taxon>rosids</taxon>
        <taxon>fabids</taxon>
        <taxon>Fabales</taxon>
        <taxon>Fabaceae</taxon>
        <taxon>Papilionoideae</taxon>
        <taxon>50 kb inversion clade</taxon>
        <taxon>NPAAA clade</taxon>
        <taxon>indigoferoid/millettioid clade</taxon>
        <taxon>Phaseoleae</taxon>
        <taxon>Vigna</taxon>
    </lineage>
</organism>
<comment type="subcellular location">
    <subcellularLocation>
        <location evidence="2">Membrane</location>
        <topology evidence="2">Multi-pass membrane protein</topology>
    </subcellularLocation>
</comment>
<evidence type="ECO:0000313" key="13">
    <source>
        <dbReference type="EMBL" id="WVY91679.1"/>
    </source>
</evidence>
<accession>A0AAQ3MJU4</accession>